<feature type="non-terminal residue" evidence="2">
    <location>
        <position position="58"/>
    </location>
</feature>
<gene>
    <name evidence="2" type="ORF">GIL414_LOCUS60022</name>
</gene>
<dbReference type="AlphaFoldDB" id="A0A8S3DZU6"/>
<dbReference type="EMBL" id="CAJOBJ010229687">
    <property type="protein sequence ID" value="CAF5052002.1"/>
    <property type="molecule type" value="Genomic_DNA"/>
</dbReference>
<dbReference type="Proteomes" id="UP000681720">
    <property type="component" value="Unassembled WGS sequence"/>
</dbReference>
<feature type="non-terminal residue" evidence="2">
    <location>
        <position position="1"/>
    </location>
</feature>
<reference evidence="2" key="1">
    <citation type="submission" date="2021-02" db="EMBL/GenBank/DDBJ databases">
        <authorList>
            <person name="Nowell W R."/>
        </authorList>
    </citation>
    <scope>NUCLEOTIDE SEQUENCE</scope>
</reference>
<feature type="compositionally biased region" description="Low complexity" evidence="1">
    <location>
        <begin position="33"/>
        <end position="44"/>
    </location>
</feature>
<evidence type="ECO:0000256" key="1">
    <source>
        <dbReference type="SAM" id="MobiDB-lite"/>
    </source>
</evidence>
<feature type="region of interest" description="Disordered" evidence="1">
    <location>
        <begin position="33"/>
        <end position="58"/>
    </location>
</feature>
<protein>
    <submittedName>
        <fullName evidence="2">Uncharacterized protein</fullName>
    </submittedName>
</protein>
<accession>A0A8S3DZU6</accession>
<organism evidence="2 3">
    <name type="scientific">Rotaria magnacalcarata</name>
    <dbReference type="NCBI Taxonomy" id="392030"/>
    <lineage>
        <taxon>Eukaryota</taxon>
        <taxon>Metazoa</taxon>
        <taxon>Spiralia</taxon>
        <taxon>Gnathifera</taxon>
        <taxon>Rotifera</taxon>
        <taxon>Eurotatoria</taxon>
        <taxon>Bdelloidea</taxon>
        <taxon>Philodinida</taxon>
        <taxon>Philodinidae</taxon>
        <taxon>Rotaria</taxon>
    </lineage>
</organism>
<evidence type="ECO:0000313" key="3">
    <source>
        <dbReference type="Proteomes" id="UP000681720"/>
    </source>
</evidence>
<sequence length="58" mass="6343">ESTSFEPLMDNNDDIFSIIEQAGITFDALTGSSSSTDLLASTSGYHSYEPSPFNHRLK</sequence>
<comment type="caution">
    <text evidence="2">The sequence shown here is derived from an EMBL/GenBank/DDBJ whole genome shotgun (WGS) entry which is preliminary data.</text>
</comment>
<proteinExistence type="predicted"/>
<evidence type="ECO:0000313" key="2">
    <source>
        <dbReference type="EMBL" id="CAF5052002.1"/>
    </source>
</evidence>
<name>A0A8S3DZU6_9BILA</name>